<name>A0A8S0S5H4_OLEEU</name>
<proteinExistence type="inferred from homology"/>
<dbReference type="GO" id="GO:0000175">
    <property type="term" value="F:3'-5'-RNA exonuclease activity"/>
    <property type="evidence" value="ECO:0007669"/>
    <property type="project" value="TreeGrafter"/>
</dbReference>
<accession>A0A8S0S5H4</accession>
<dbReference type="Gene3D" id="3.30.420.10">
    <property type="entry name" value="Ribonuclease H-like superfamily/Ribonuclease H"/>
    <property type="match status" value="1"/>
</dbReference>
<dbReference type="Proteomes" id="UP000594638">
    <property type="component" value="Unassembled WGS sequence"/>
</dbReference>
<dbReference type="SUPFAM" id="SSF53098">
    <property type="entry name" value="Ribonuclease H-like"/>
    <property type="match status" value="1"/>
</dbReference>
<dbReference type="OrthoDB" id="1432093at2759"/>
<dbReference type="InterPro" id="IPR012337">
    <property type="entry name" value="RNaseH-like_sf"/>
</dbReference>
<evidence type="ECO:0000313" key="4">
    <source>
        <dbReference type="Proteomes" id="UP000594638"/>
    </source>
</evidence>
<comment type="similarity">
    <text evidence="2">Belongs to the CAF1 family.</text>
</comment>
<dbReference type="GO" id="GO:0003723">
    <property type="term" value="F:RNA binding"/>
    <property type="evidence" value="ECO:0007669"/>
    <property type="project" value="TreeGrafter"/>
</dbReference>
<dbReference type="InterPro" id="IPR006941">
    <property type="entry name" value="RNase_CAF1"/>
</dbReference>
<organism evidence="3 4">
    <name type="scientific">Olea europaea subsp. europaea</name>
    <dbReference type="NCBI Taxonomy" id="158383"/>
    <lineage>
        <taxon>Eukaryota</taxon>
        <taxon>Viridiplantae</taxon>
        <taxon>Streptophyta</taxon>
        <taxon>Embryophyta</taxon>
        <taxon>Tracheophyta</taxon>
        <taxon>Spermatophyta</taxon>
        <taxon>Magnoliopsida</taxon>
        <taxon>eudicotyledons</taxon>
        <taxon>Gunneridae</taxon>
        <taxon>Pentapetalae</taxon>
        <taxon>asterids</taxon>
        <taxon>lamiids</taxon>
        <taxon>Lamiales</taxon>
        <taxon>Oleaceae</taxon>
        <taxon>Oleeae</taxon>
        <taxon>Olea</taxon>
    </lineage>
</organism>
<evidence type="ECO:0000313" key="3">
    <source>
        <dbReference type="EMBL" id="CAA2986869.1"/>
    </source>
</evidence>
<reference evidence="3 4" key="1">
    <citation type="submission" date="2019-12" db="EMBL/GenBank/DDBJ databases">
        <authorList>
            <person name="Alioto T."/>
            <person name="Alioto T."/>
            <person name="Gomez Garrido J."/>
        </authorList>
    </citation>
    <scope>NUCLEOTIDE SEQUENCE [LARGE SCALE GENOMIC DNA]</scope>
</reference>
<comment type="caution">
    <text evidence="3">The sequence shown here is derived from an EMBL/GenBank/DDBJ whole genome shotgun (WGS) entry which is preliminary data.</text>
</comment>
<gene>
    <name evidence="3" type="ORF">OLEA9_A053663</name>
</gene>
<dbReference type="PANTHER" id="PTHR15092">
    <property type="entry name" value="POLY A -SPECIFIC RIBONUCLEASE/TARGET OF EGR1, MEMBER 1"/>
    <property type="match status" value="1"/>
</dbReference>
<dbReference type="Gramene" id="OE9A053663T1">
    <property type="protein sequence ID" value="OE9A053663C1"/>
    <property type="gene ID" value="OE9A053663"/>
</dbReference>
<sequence>MKKYFLFRAMSEAQARNGTQLSSSNRSLCTSSNSSDLALKNVTKSNFEPALAKLRSHVREADFVSIDLEMTGVTSAPWRESFEFDRSDIRYLKVKDSAEKFAVVQFGVCPFRWDSKNHSFIAHPHNFYIFPRQEIPGDGPSNEFSCQTTSLDFLAKYQFDFNACIYEGELLVFLIIFPQP</sequence>
<dbReference type="EMBL" id="CACTIH010003890">
    <property type="protein sequence ID" value="CAA2986869.1"/>
    <property type="molecule type" value="Genomic_DNA"/>
</dbReference>
<dbReference type="Pfam" id="PF04857">
    <property type="entry name" value="CAF1"/>
    <property type="match status" value="1"/>
</dbReference>
<keyword evidence="4" id="KW-1185">Reference proteome</keyword>
<dbReference type="AlphaFoldDB" id="A0A8S0S5H4"/>
<dbReference type="InterPro" id="IPR051181">
    <property type="entry name" value="CAF1_poly(A)_ribonucleases"/>
</dbReference>
<dbReference type="PANTHER" id="PTHR15092:SF22">
    <property type="entry name" value="POLY(A)-SPECIFIC RIBONUCLEASE PNLDC1"/>
    <property type="match status" value="1"/>
</dbReference>
<evidence type="ECO:0000256" key="2">
    <source>
        <dbReference type="ARBA" id="ARBA00008372"/>
    </source>
</evidence>
<evidence type="ECO:0000256" key="1">
    <source>
        <dbReference type="ARBA" id="ARBA00001968"/>
    </source>
</evidence>
<protein>
    <submittedName>
        <fullName evidence="3">Poly(A)-specific ribonuclease PARN</fullName>
    </submittedName>
</protein>
<dbReference type="InterPro" id="IPR036397">
    <property type="entry name" value="RNaseH_sf"/>
</dbReference>
<comment type="cofactor">
    <cofactor evidence="1">
        <name>a divalent metal cation</name>
        <dbReference type="ChEBI" id="CHEBI:60240"/>
    </cofactor>
</comment>